<dbReference type="Gene3D" id="3.30.450.40">
    <property type="match status" value="1"/>
</dbReference>
<dbReference type="Proteomes" id="UP000551327">
    <property type="component" value="Unassembled WGS sequence"/>
</dbReference>
<dbReference type="InterPro" id="IPR043128">
    <property type="entry name" value="Rev_trsase/Diguanyl_cyclase"/>
</dbReference>
<comment type="caution">
    <text evidence="3">The sequence shown here is derived from an EMBL/GenBank/DDBJ whole genome shotgun (WGS) entry which is preliminary data.</text>
</comment>
<dbReference type="Gene3D" id="3.20.20.450">
    <property type="entry name" value="EAL domain"/>
    <property type="match status" value="1"/>
</dbReference>
<organism evidence="3 4">
    <name type="scientific">Novosphingobium piscinae</name>
    <dbReference type="NCBI Taxonomy" id="1507448"/>
    <lineage>
        <taxon>Bacteria</taxon>
        <taxon>Pseudomonadati</taxon>
        <taxon>Pseudomonadota</taxon>
        <taxon>Alphaproteobacteria</taxon>
        <taxon>Sphingomonadales</taxon>
        <taxon>Sphingomonadaceae</taxon>
        <taxon>Novosphingobium</taxon>
    </lineage>
</organism>
<dbReference type="InterPro" id="IPR029787">
    <property type="entry name" value="Nucleotide_cyclase"/>
</dbReference>
<keyword evidence="4" id="KW-1185">Reference proteome</keyword>
<accession>A0A7X1FVP5</accession>
<dbReference type="SMART" id="SM00052">
    <property type="entry name" value="EAL"/>
    <property type="match status" value="1"/>
</dbReference>
<gene>
    <name evidence="3" type="ORF">H7F53_01650</name>
</gene>
<protein>
    <submittedName>
        <fullName evidence="3">Bifunctional diguanylate cyclase/phosphodiesterase</fullName>
    </submittedName>
</protein>
<dbReference type="InterPro" id="IPR003018">
    <property type="entry name" value="GAF"/>
</dbReference>
<evidence type="ECO:0000259" key="1">
    <source>
        <dbReference type="PROSITE" id="PS50883"/>
    </source>
</evidence>
<dbReference type="SUPFAM" id="SSF55073">
    <property type="entry name" value="Nucleotide cyclase"/>
    <property type="match status" value="1"/>
</dbReference>
<dbReference type="NCBIfam" id="TIGR00254">
    <property type="entry name" value="GGDEF"/>
    <property type="match status" value="1"/>
</dbReference>
<dbReference type="PROSITE" id="PS50887">
    <property type="entry name" value="GGDEF"/>
    <property type="match status" value="1"/>
</dbReference>
<reference evidence="3 4" key="1">
    <citation type="submission" date="2020-08" db="EMBL/GenBank/DDBJ databases">
        <title>The genome sequence of type strain Novosphingobium piscinae KCTC 42194.</title>
        <authorList>
            <person name="Liu Y."/>
        </authorList>
    </citation>
    <scope>NUCLEOTIDE SEQUENCE [LARGE SCALE GENOMIC DNA]</scope>
    <source>
        <strain evidence="3 4">KCTC 42194</strain>
    </source>
</reference>
<dbReference type="Pfam" id="PF13185">
    <property type="entry name" value="GAF_2"/>
    <property type="match status" value="1"/>
</dbReference>
<dbReference type="InterPro" id="IPR052155">
    <property type="entry name" value="Biofilm_reg_signaling"/>
</dbReference>
<dbReference type="InterPro" id="IPR035919">
    <property type="entry name" value="EAL_sf"/>
</dbReference>
<dbReference type="CDD" id="cd01948">
    <property type="entry name" value="EAL"/>
    <property type="match status" value="1"/>
</dbReference>
<name>A0A7X1FVP5_9SPHN</name>
<dbReference type="SUPFAM" id="SSF55781">
    <property type="entry name" value="GAF domain-like"/>
    <property type="match status" value="1"/>
</dbReference>
<dbReference type="Gene3D" id="3.30.70.270">
    <property type="match status" value="1"/>
</dbReference>
<dbReference type="InterPro" id="IPR000160">
    <property type="entry name" value="GGDEF_dom"/>
</dbReference>
<feature type="domain" description="EAL" evidence="1">
    <location>
        <begin position="414"/>
        <end position="669"/>
    </location>
</feature>
<dbReference type="CDD" id="cd01949">
    <property type="entry name" value="GGDEF"/>
    <property type="match status" value="1"/>
</dbReference>
<proteinExistence type="predicted"/>
<dbReference type="Pfam" id="PF00990">
    <property type="entry name" value="GGDEF"/>
    <property type="match status" value="1"/>
</dbReference>
<dbReference type="PROSITE" id="PS50883">
    <property type="entry name" value="EAL"/>
    <property type="match status" value="1"/>
</dbReference>
<sequence>MPGGGALGGVKHLQFTIPEGDEDRVLRLERQLAREREARLAAEAIAEKGLRDLYTSQQRLALLQRITERANSSDDFQTAAAYALKDICTEMEWDFGNSYVVPDDGSAALACDCWFLASPDGLDPFVEVSRSIRFAAGIGLPGRVLTETRAHWVQDVREDTNFLRLAIARECGVVAGCAFPIMVGKQVVAIFEFFSRRTITPDEGMVETMAQIGIQLGRVVERVRAREALLHDTLHDSLTGLPNRVLLADRATQAFERRSTGGPGLAVLVIDLNGFKTINDKHGHHLGDEVLVAVSRRFSAALGSWQKEGGSEVEALLARTGGDEFVVLLAGTVEPTLAQHVAELLQSALDAPFRAGEEEAPISASIGIALCAPAYGHVDQVIRDADLAMYEAKSGDHANIVMFTPSLGNRVRNRMALEQEIREAISARQFVLHYQPIVGLSSGQVSGFEALVRWNHPLRGLISPNEFIPIAEQNGSIVSLGEWVLQEACAALARLHRTMPAGFLPSVAVNIAPVQFLQPDFIAQLRAVLRETGVPPACLKLEVTEGVAIIDSERTRRTLEQCRDIGVRTGLDDFGTGYSSLSYLHSLPFDTLKIDRSFIAAMERPKSLSIVRTILDLSKKLGLSVVAEGIETDRQSLSLAAWGCEFGQGYLLGRPEPEATAFRFNPARPIL</sequence>
<dbReference type="InterPro" id="IPR001633">
    <property type="entry name" value="EAL_dom"/>
</dbReference>
<dbReference type="SMART" id="SM00267">
    <property type="entry name" value="GGDEF"/>
    <property type="match status" value="1"/>
</dbReference>
<dbReference type="PANTHER" id="PTHR44757:SF2">
    <property type="entry name" value="BIOFILM ARCHITECTURE MAINTENANCE PROTEIN MBAA"/>
    <property type="match status" value="1"/>
</dbReference>
<evidence type="ECO:0000313" key="4">
    <source>
        <dbReference type="Proteomes" id="UP000551327"/>
    </source>
</evidence>
<dbReference type="EMBL" id="JACLAX010000001">
    <property type="protein sequence ID" value="MBC2667848.1"/>
    <property type="molecule type" value="Genomic_DNA"/>
</dbReference>
<dbReference type="InterPro" id="IPR029016">
    <property type="entry name" value="GAF-like_dom_sf"/>
</dbReference>
<dbReference type="PANTHER" id="PTHR44757">
    <property type="entry name" value="DIGUANYLATE CYCLASE DGCP"/>
    <property type="match status" value="1"/>
</dbReference>
<dbReference type="SUPFAM" id="SSF141868">
    <property type="entry name" value="EAL domain-like"/>
    <property type="match status" value="1"/>
</dbReference>
<feature type="domain" description="GGDEF" evidence="2">
    <location>
        <begin position="263"/>
        <end position="405"/>
    </location>
</feature>
<dbReference type="Pfam" id="PF00563">
    <property type="entry name" value="EAL"/>
    <property type="match status" value="1"/>
</dbReference>
<dbReference type="SMART" id="SM00065">
    <property type="entry name" value="GAF"/>
    <property type="match status" value="1"/>
</dbReference>
<evidence type="ECO:0000313" key="3">
    <source>
        <dbReference type="EMBL" id="MBC2667848.1"/>
    </source>
</evidence>
<evidence type="ECO:0000259" key="2">
    <source>
        <dbReference type="PROSITE" id="PS50887"/>
    </source>
</evidence>
<dbReference type="AlphaFoldDB" id="A0A7X1FVP5"/>